<sequence length="357" mass="41160">MLYQIISILLSVFAFFESLHVNVRKLLQAAYLFTLAFFILFAGTRMVGFDYQTYTDIFNYSSSGQLSEVDIEIGWSSLCYLFSGAGFNTFLLFIACCSVSLYGVFFKQYSPYVFLSLLIYYSTYFIVKEMGQMRQGLAIAVATLAFTVSMKKNMWQFIALFLFAFSIHYSAIVLLPVYYLCNHPWKTNVILIFTFLGFCFIYVDVAVVISKVIGLLPISGAQEKVANLLVSDILAKKLGLNSSTILRLIIMLLMLRYRTALKERFPFFEAFVMLYFYGLMLYLVFNSLSEFAQRTSAYFRILEAVVLPCILVLVRDRKERLIIIALLVLNSVVSVNRLFSEKTLYDYYNPYKTYLLD</sequence>
<evidence type="ECO:0000313" key="2">
    <source>
        <dbReference type="EMBL" id="QHS61998.1"/>
    </source>
</evidence>
<accession>A0A6B9ZHT0</accession>
<dbReference type="InterPro" id="IPR049458">
    <property type="entry name" value="EpsG-like"/>
</dbReference>
<feature type="transmembrane region" description="Helical" evidence="1">
    <location>
        <begin position="134"/>
        <end position="151"/>
    </location>
</feature>
<dbReference type="Proteomes" id="UP000476411">
    <property type="component" value="Chromosome"/>
</dbReference>
<feature type="transmembrane region" description="Helical" evidence="1">
    <location>
        <begin position="267"/>
        <end position="285"/>
    </location>
</feature>
<organism evidence="2 3">
    <name type="scientific">Chitinophaga agri</name>
    <dbReference type="NCBI Taxonomy" id="2703787"/>
    <lineage>
        <taxon>Bacteria</taxon>
        <taxon>Pseudomonadati</taxon>
        <taxon>Bacteroidota</taxon>
        <taxon>Chitinophagia</taxon>
        <taxon>Chitinophagales</taxon>
        <taxon>Chitinophagaceae</taxon>
        <taxon>Chitinophaga</taxon>
    </lineage>
</organism>
<dbReference type="KEGG" id="chih:GWR21_21035"/>
<dbReference type="RefSeq" id="WP_162333653.1">
    <property type="nucleotide sequence ID" value="NZ_CP048113.1"/>
</dbReference>
<name>A0A6B9ZHT0_9BACT</name>
<keyword evidence="1" id="KW-0472">Membrane</keyword>
<keyword evidence="1" id="KW-0812">Transmembrane</keyword>
<feature type="transmembrane region" description="Helical" evidence="1">
    <location>
        <begin position="30"/>
        <end position="48"/>
    </location>
</feature>
<feature type="transmembrane region" description="Helical" evidence="1">
    <location>
        <begin position="190"/>
        <end position="218"/>
    </location>
</feature>
<feature type="transmembrane region" description="Helical" evidence="1">
    <location>
        <begin position="157"/>
        <end position="178"/>
    </location>
</feature>
<feature type="transmembrane region" description="Helical" evidence="1">
    <location>
        <begin position="297"/>
        <end position="314"/>
    </location>
</feature>
<dbReference type="Pfam" id="PF14897">
    <property type="entry name" value="EpsG"/>
    <property type="match status" value="1"/>
</dbReference>
<protein>
    <submittedName>
        <fullName evidence="2">EpsG family protein</fullName>
    </submittedName>
</protein>
<proteinExistence type="predicted"/>
<gene>
    <name evidence="2" type="ORF">GWR21_21035</name>
</gene>
<reference evidence="2 3" key="1">
    <citation type="submission" date="2020-01" db="EMBL/GenBank/DDBJ databases">
        <title>Complete genome sequence of Chitinophaga sp. H33E-04 isolated from quinoa roots.</title>
        <authorList>
            <person name="Weon H.-Y."/>
            <person name="Lee S.A."/>
        </authorList>
    </citation>
    <scope>NUCLEOTIDE SEQUENCE [LARGE SCALE GENOMIC DNA]</scope>
    <source>
        <strain evidence="2 3">H33E-04</strain>
    </source>
</reference>
<dbReference type="EMBL" id="CP048113">
    <property type="protein sequence ID" value="QHS61998.1"/>
    <property type="molecule type" value="Genomic_DNA"/>
</dbReference>
<keyword evidence="3" id="KW-1185">Reference proteome</keyword>
<evidence type="ECO:0000256" key="1">
    <source>
        <dbReference type="SAM" id="Phobius"/>
    </source>
</evidence>
<keyword evidence="1" id="KW-1133">Transmembrane helix</keyword>
<evidence type="ECO:0000313" key="3">
    <source>
        <dbReference type="Proteomes" id="UP000476411"/>
    </source>
</evidence>
<feature type="transmembrane region" description="Helical" evidence="1">
    <location>
        <begin position="109"/>
        <end position="127"/>
    </location>
</feature>
<feature type="transmembrane region" description="Helical" evidence="1">
    <location>
        <begin position="78"/>
        <end position="103"/>
    </location>
</feature>
<feature type="transmembrane region" description="Helical" evidence="1">
    <location>
        <begin position="321"/>
        <end position="339"/>
    </location>
</feature>
<dbReference type="AlphaFoldDB" id="A0A6B9ZHT0"/>